<keyword evidence="1" id="KW-0472">Membrane</keyword>
<evidence type="ECO:0008006" key="4">
    <source>
        <dbReference type="Google" id="ProtNLM"/>
    </source>
</evidence>
<protein>
    <recommendedName>
        <fullName evidence="4">G-protein coupled receptors family 1 profile domain-containing protein</fullName>
    </recommendedName>
</protein>
<dbReference type="Gene3D" id="1.20.1070.10">
    <property type="entry name" value="Rhodopsin 7-helix transmembrane proteins"/>
    <property type="match status" value="1"/>
</dbReference>
<name>A0A232ESB1_9HYME</name>
<accession>A0A232ESB1</accession>
<dbReference type="AlphaFoldDB" id="A0A232ESB1"/>
<evidence type="ECO:0000313" key="3">
    <source>
        <dbReference type="Proteomes" id="UP000215335"/>
    </source>
</evidence>
<keyword evidence="1" id="KW-1133">Transmembrane helix</keyword>
<sequence length="110" mass="12800">MSMLDNIALGNSSERLFKSELANSSSAHKTGDVNRRRLIHRAKTKSLRISVVIVVAFVLWWTPYYIMMIIFMFLNPDKHDFWNCWGVFSCSLRLSTSYSLRSPTFMFVIV</sequence>
<evidence type="ECO:0000256" key="1">
    <source>
        <dbReference type="SAM" id="Phobius"/>
    </source>
</evidence>
<reference evidence="2 3" key="1">
    <citation type="journal article" date="2017" name="Curr. Biol.">
        <title>The Evolution of Venom by Co-option of Single-Copy Genes.</title>
        <authorList>
            <person name="Martinson E.O."/>
            <person name="Mrinalini"/>
            <person name="Kelkar Y.D."/>
            <person name="Chang C.H."/>
            <person name="Werren J.H."/>
        </authorList>
    </citation>
    <scope>NUCLEOTIDE SEQUENCE [LARGE SCALE GENOMIC DNA]</scope>
    <source>
        <strain evidence="2 3">Alberta</strain>
        <tissue evidence="2">Whole body</tissue>
    </source>
</reference>
<dbReference type="Proteomes" id="UP000215335">
    <property type="component" value="Unassembled WGS sequence"/>
</dbReference>
<proteinExistence type="predicted"/>
<dbReference type="SUPFAM" id="SSF81321">
    <property type="entry name" value="Family A G protein-coupled receptor-like"/>
    <property type="match status" value="1"/>
</dbReference>
<dbReference type="OrthoDB" id="6022667at2759"/>
<dbReference type="STRING" id="543379.A0A232ESB1"/>
<organism evidence="2 3">
    <name type="scientific">Trichomalopsis sarcophagae</name>
    <dbReference type="NCBI Taxonomy" id="543379"/>
    <lineage>
        <taxon>Eukaryota</taxon>
        <taxon>Metazoa</taxon>
        <taxon>Ecdysozoa</taxon>
        <taxon>Arthropoda</taxon>
        <taxon>Hexapoda</taxon>
        <taxon>Insecta</taxon>
        <taxon>Pterygota</taxon>
        <taxon>Neoptera</taxon>
        <taxon>Endopterygota</taxon>
        <taxon>Hymenoptera</taxon>
        <taxon>Apocrita</taxon>
        <taxon>Proctotrupomorpha</taxon>
        <taxon>Chalcidoidea</taxon>
        <taxon>Pteromalidae</taxon>
        <taxon>Pteromalinae</taxon>
        <taxon>Trichomalopsis</taxon>
    </lineage>
</organism>
<feature type="transmembrane region" description="Helical" evidence="1">
    <location>
        <begin position="46"/>
        <end position="73"/>
    </location>
</feature>
<gene>
    <name evidence="2" type="ORF">TSAR_006516</name>
</gene>
<evidence type="ECO:0000313" key="2">
    <source>
        <dbReference type="EMBL" id="OXU21176.1"/>
    </source>
</evidence>
<dbReference type="EMBL" id="NNAY01002504">
    <property type="protein sequence ID" value="OXU21176.1"/>
    <property type="molecule type" value="Genomic_DNA"/>
</dbReference>
<keyword evidence="1" id="KW-0812">Transmembrane</keyword>
<comment type="caution">
    <text evidence="2">The sequence shown here is derived from an EMBL/GenBank/DDBJ whole genome shotgun (WGS) entry which is preliminary data.</text>
</comment>
<keyword evidence="3" id="KW-1185">Reference proteome</keyword>